<dbReference type="PANTHER" id="PTHR30411">
    <property type="entry name" value="CYTOPLASMIC PROTEIN"/>
    <property type="match status" value="1"/>
</dbReference>
<dbReference type="GO" id="GO:0002161">
    <property type="term" value="F:aminoacyl-tRNA deacylase activity"/>
    <property type="evidence" value="ECO:0007669"/>
    <property type="project" value="InterPro"/>
</dbReference>
<dbReference type="OrthoDB" id="9798760at2"/>
<dbReference type="InterPro" id="IPR007214">
    <property type="entry name" value="YbaK/aa-tRNA-synth-assoc-dom"/>
</dbReference>
<dbReference type="PATRIC" id="fig|1423780.4.peg.1007"/>
<dbReference type="PANTHER" id="PTHR30411:SF1">
    <property type="entry name" value="CYTOPLASMIC PROTEIN"/>
    <property type="match status" value="1"/>
</dbReference>
<reference evidence="4" key="1">
    <citation type="journal article" date="2013" name="Genome Announc.">
        <title>Draft Genome Sequence of D-Branched-Chain Amino Acid Producer Lactobacillus otakiensis JCM 15040T, Isolated from a Traditional Japanese Pickle.</title>
        <authorList>
            <person name="Doi K."/>
            <person name="Mori K."/>
            <person name="Mutaguchi Y."/>
            <person name="Tashiro K."/>
            <person name="Fujino Y."/>
            <person name="Ohmori T."/>
            <person name="Kuhara S."/>
            <person name="Ohshima T."/>
        </authorList>
    </citation>
    <scope>NUCLEOTIDE SEQUENCE [LARGE SCALE GENOMIC DNA]</scope>
    <source>
        <strain evidence="4">JCM 15040</strain>
    </source>
</reference>
<keyword evidence="3" id="KW-0436">Ligase</keyword>
<gene>
    <name evidence="3" type="ORF">LOT_2262</name>
</gene>
<dbReference type="GeneID" id="301048235"/>
<organism evidence="3 4">
    <name type="scientific">Lentilactobacillus otakiensis DSM 19908 = JCM 15040</name>
    <dbReference type="NCBI Taxonomy" id="1423780"/>
    <lineage>
        <taxon>Bacteria</taxon>
        <taxon>Bacillati</taxon>
        <taxon>Bacillota</taxon>
        <taxon>Bacilli</taxon>
        <taxon>Lactobacillales</taxon>
        <taxon>Lactobacillaceae</taxon>
        <taxon>Lentilactobacillus</taxon>
    </lineage>
</organism>
<name>S4NFC7_9LACO</name>
<keyword evidence="4" id="KW-1185">Reference proteome</keyword>
<dbReference type="STRING" id="1423780.FD05_GL000998"/>
<evidence type="ECO:0000313" key="3">
    <source>
        <dbReference type="EMBL" id="GAD17724.1"/>
    </source>
</evidence>
<evidence type="ECO:0000256" key="1">
    <source>
        <dbReference type="ARBA" id="ARBA00022917"/>
    </source>
</evidence>
<dbReference type="Gene3D" id="3.90.960.10">
    <property type="entry name" value="YbaK/aminoacyl-tRNA synthetase-associated domain"/>
    <property type="match status" value="1"/>
</dbReference>
<evidence type="ECO:0000259" key="2">
    <source>
        <dbReference type="Pfam" id="PF04073"/>
    </source>
</evidence>
<keyword evidence="1" id="KW-0648">Protein biosynthesis</keyword>
<protein>
    <submittedName>
        <fullName evidence="3">YbaK/prolyl-tRNA synthetase associated domain-containing protein</fullName>
    </submittedName>
</protein>
<dbReference type="EMBL" id="BASH01000012">
    <property type="protein sequence ID" value="GAD17724.1"/>
    <property type="molecule type" value="Genomic_DNA"/>
</dbReference>
<dbReference type="GO" id="GO:0004812">
    <property type="term" value="F:aminoacyl-tRNA ligase activity"/>
    <property type="evidence" value="ECO:0007669"/>
    <property type="project" value="UniProtKB-KW"/>
</dbReference>
<sequence>MSFEKVKQYFDDVGLSDRIKILDESSATVQEAAQALNCEPEHIAKTMSFLVDSNPLLIVMAGDAKVDNKKFKGEFHKRARMIPREQVEDYIGHQPGGVCPFALKDGVKVYLDVSLQRFETIYPAAGDAHSAVQLSLDELTQYANPDHWVDVCNGWSDDPELL</sequence>
<dbReference type="Proteomes" id="UP000016361">
    <property type="component" value="Unassembled WGS sequence"/>
</dbReference>
<dbReference type="CDD" id="cd04333">
    <property type="entry name" value="ProX_deacylase"/>
    <property type="match status" value="1"/>
</dbReference>
<dbReference type="eggNOG" id="COG2606">
    <property type="taxonomic scope" value="Bacteria"/>
</dbReference>
<dbReference type="GO" id="GO:0006412">
    <property type="term" value="P:translation"/>
    <property type="evidence" value="ECO:0007669"/>
    <property type="project" value="UniProtKB-KW"/>
</dbReference>
<keyword evidence="3" id="KW-0030">Aminoacyl-tRNA synthetase</keyword>
<dbReference type="AlphaFoldDB" id="S4NFC7"/>
<proteinExistence type="predicted"/>
<dbReference type="Pfam" id="PF04073">
    <property type="entry name" value="tRNA_edit"/>
    <property type="match status" value="1"/>
</dbReference>
<feature type="domain" description="YbaK/aminoacyl-tRNA synthetase-associated" evidence="2">
    <location>
        <begin position="24"/>
        <end position="140"/>
    </location>
</feature>
<dbReference type="InterPro" id="IPR036754">
    <property type="entry name" value="YbaK/aa-tRNA-synt-asso_dom_sf"/>
</dbReference>
<accession>S4NFC7</accession>
<dbReference type="SUPFAM" id="SSF55826">
    <property type="entry name" value="YbaK/ProRS associated domain"/>
    <property type="match status" value="1"/>
</dbReference>
<comment type="caution">
    <text evidence="3">The sequence shown here is derived from an EMBL/GenBank/DDBJ whole genome shotgun (WGS) entry which is preliminary data.</text>
</comment>
<dbReference type="RefSeq" id="WP_020282145.1">
    <property type="nucleotide sequence ID" value="NZ_AZED01000014.1"/>
</dbReference>
<evidence type="ECO:0000313" key="4">
    <source>
        <dbReference type="Proteomes" id="UP000016361"/>
    </source>
</evidence>